<evidence type="ECO:0000256" key="4">
    <source>
        <dbReference type="SAM" id="MobiDB-lite"/>
    </source>
</evidence>
<sequence length="864" mass="92791">MKKAKAQPLKLALVVMTCTAATNAAAVNVDRGGHPQGGPASLAPATLKPRGSHASLKRTVRAEDLQAAFRNRIEVKFREGSGVRSRGGELALDATQARGAAAIAELDRVRATLRGARRYAAMKMHPFTEDTAARLKAQGERGSGTELPDPNLWYYLYVDAGSDQAVADVVNALNALDVVEVAYPSPLPVRSADMDSRSAEAFEAYWREHARMDWPTQEHLLSWERGEGARTLLNEAPPPPSAVAAPTPALGPSGMLAVSYVADQDYGEAAPTGIDTDWLRGNFYNAYGNGWGYTDAEYSWNYWHQDLTQLTGAVLVNGQPHASAAVLGNRNHGTAVVGVLSSDTNAFGTTGLVNGSAVRLSTEWPTTGYNRASAIYSASNQFWAGAVILLEMQAASTIDCNGDGIVSASGANADYVPAEYVPAVRDAVKVATANGRIVVAAGGNGNCNLDLATFGGYFSATDATKDSGAIIVGAGEKLTRNKAFFSTYGSRVDTQAEGDFRIVTTGYGDRYSAEGENLFYTSTFSGTSGASPIVTGAAVGLSGVMYLRYGGHYHPKEMRDLLRRDGTPQAAGGKIGPRPDLRKQISHMQNRYPAMHSTDFDGDGRSDYAVWRPSTGVWNIRFSSTGLTQSIQWGMQGDVPVPADVTGDARAELIVWRPSTGMWLVRKWDGTTQSTQWGMLGDIPVPLDFTGDKKAEFVVYRPPYVGNTPEGQWLIRYANNTYSAINWGAAGDVPIARDFDGDGYEDVSVYRPSTGQWIIRFFSGTSAVHALGSWSDVPVPYKAGNQWNLAVWNPTTSIFTTKNIHGGGTSTAQWGLPGDIPRFGDTNLDGTDEYIVWRPSSGTWYNAQFGGVQWGLPGDLALSR</sequence>
<dbReference type="SUPFAM" id="SSF52743">
    <property type="entry name" value="Subtilisin-like"/>
    <property type="match status" value="1"/>
</dbReference>
<evidence type="ECO:0000256" key="2">
    <source>
        <dbReference type="ARBA" id="ARBA00022801"/>
    </source>
</evidence>
<keyword evidence="1" id="KW-0645">Protease</keyword>
<name>A0ABR9PNV0_9BACT</name>
<gene>
    <name evidence="7" type="ORF">G4177_15650</name>
</gene>
<comment type="caution">
    <text evidence="7">The sequence shown here is derived from an EMBL/GenBank/DDBJ whole genome shotgun (WGS) entry which is preliminary data.</text>
</comment>
<dbReference type="SUPFAM" id="SSF69318">
    <property type="entry name" value="Integrin alpha N-terminal domain"/>
    <property type="match status" value="1"/>
</dbReference>
<evidence type="ECO:0000313" key="7">
    <source>
        <dbReference type="EMBL" id="MBE4749598.1"/>
    </source>
</evidence>
<protein>
    <submittedName>
        <fullName evidence="7">S8 family serine peptidase</fullName>
    </submittedName>
</protein>
<dbReference type="PANTHER" id="PTHR39431">
    <property type="entry name" value="FRPA/C-RELATED PROTEIN"/>
    <property type="match status" value="1"/>
</dbReference>
<keyword evidence="5" id="KW-0732">Signal</keyword>
<accession>A0ABR9PNV0</accession>
<feature type="signal peptide" evidence="5">
    <location>
        <begin position="1"/>
        <end position="26"/>
    </location>
</feature>
<reference evidence="7 8" key="1">
    <citation type="submission" date="2020-02" db="EMBL/GenBank/DDBJ databases">
        <authorList>
            <person name="Babadi Z.K."/>
            <person name="Risdian C."/>
            <person name="Ebrahimipour G.H."/>
            <person name="Wink J."/>
        </authorList>
    </citation>
    <scope>NUCLEOTIDE SEQUENCE [LARGE SCALE GENOMIC DNA]</scope>
    <source>
        <strain evidence="7 8">ZKHCc1 1396</strain>
    </source>
</reference>
<evidence type="ECO:0000259" key="6">
    <source>
        <dbReference type="Pfam" id="PF00082"/>
    </source>
</evidence>
<evidence type="ECO:0000256" key="3">
    <source>
        <dbReference type="ARBA" id="ARBA00022825"/>
    </source>
</evidence>
<dbReference type="Proteomes" id="UP001516472">
    <property type="component" value="Unassembled WGS sequence"/>
</dbReference>
<evidence type="ECO:0000256" key="5">
    <source>
        <dbReference type="SAM" id="SignalP"/>
    </source>
</evidence>
<dbReference type="InterPro" id="IPR028994">
    <property type="entry name" value="Integrin_alpha_N"/>
</dbReference>
<dbReference type="Gene3D" id="3.40.50.200">
    <property type="entry name" value="Peptidase S8/S53 domain"/>
    <property type="match status" value="1"/>
</dbReference>
<dbReference type="RefSeq" id="WP_193349014.1">
    <property type="nucleotide sequence ID" value="NZ_CBCSIP010000058.1"/>
</dbReference>
<keyword evidence="8" id="KW-1185">Reference proteome</keyword>
<dbReference type="InterPro" id="IPR036852">
    <property type="entry name" value="Peptidase_S8/S53_dom_sf"/>
</dbReference>
<dbReference type="Pfam" id="PF00082">
    <property type="entry name" value="Peptidase_S8"/>
    <property type="match status" value="1"/>
</dbReference>
<dbReference type="InterPro" id="IPR000209">
    <property type="entry name" value="Peptidase_S8/S53_dom"/>
</dbReference>
<keyword evidence="2" id="KW-0378">Hydrolase</keyword>
<feature type="domain" description="Peptidase S8/S53" evidence="6">
    <location>
        <begin position="324"/>
        <end position="563"/>
    </location>
</feature>
<dbReference type="InterPro" id="IPR023828">
    <property type="entry name" value="Peptidase_S8_Ser-AS"/>
</dbReference>
<feature type="region of interest" description="Disordered" evidence="4">
    <location>
        <begin position="30"/>
        <end position="54"/>
    </location>
</feature>
<feature type="chain" id="PRO_5045598698" evidence="5">
    <location>
        <begin position="27"/>
        <end position="864"/>
    </location>
</feature>
<dbReference type="PANTHER" id="PTHR39431:SF1">
    <property type="entry name" value="FRPA_C-RELATED PROTEIN"/>
    <property type="match status" value="1"/>
</dbReference>
<evidence type="ECO:0000313" key="8">
    <source>
        <dbReference type="Proteomes" id="UP001516472"/>
    </source>
</evidence>
<dbReference type="PROSITE" id="PS00138">
    <property type="entry name" value="SUBTILASE_SER"/>
    <property type="match status" value="1"/>
</dbReference>
<keyword evidence="3" id="KW-0720">Serine protease</keyword>
<evidence type="ECO:0000256" key="1">
    <source>
        <dbReference type="ARBA" id="ARBA00022670"/>
    </source>
</evidence>
<dbReference type="EMBL" id="JAAIYO010000004">
    <property type="protein sequence ID" value="MBE4749598.1"/>
    <property type="molecule type" value="Genomic_DNA"/>
</dbReference>
<proteinExistence type="predicted"/>
<organism evidence="7 8">
    <name type="scientific">Corallococcus soli</name>
    <dbReference type="NCBI Taxonomy" id="2710757"/>
    <lineage>
        <taxon>Bacteria</taxon>
        <taxon>Pseudomonadati</taxon>
        <taxon>Myxococcota</taxon>
        <taxon>Myxococcia</taxon>
        <taxon>Myxococcales</taxon>
        <taxon>Cystobacterineae</taxon>
        <taxon>Myxococcaceae</taxon>
        <taxon>Corallococcus</taxon>
    </lineage>
</organism>